<keyword evidence="3" id="KW-0732">Signal</keyword>
<keyword evidence="6" id="KW-1185">Reference proteome</keyword>
<proteinExistence type="inferred from homology"/>
<gene>
    <name evidence="5" type="ORF">BO99DRAFT_457975</name>
</gene>
<dbReference type="Gene3D" id="3.40.50.1820">
    <property type="entry name" value="alpha/beta hydrolase"/>
    <property type="match status" value="1"/>
</dbReference>
<dbReference type="InterPro" id="IPR029058">
    <property type="entry name" value="AB_hydrolase_fold"/>
</dbReference>
<evidence type="ECO:0000313" key="5">
    <source>
        <dbReference type="EMBL" id="PYI24112.1"/>
    </source>
</evidence>
<feature type="signal peptide" evidence="3">
    <location>
        <begin position="1"/>
        <end position="22"/>
    </location>
</feature>
<dbReference type="SUPFAM" id="SSF53474">
    <property type="entry name" value="alpha/beta-Hydrolases"/>
    <property type="match status" value="1"/>
</dbReference>
<sequence length="529" mass="57423">MRVPSLSASLLLLLLPTQCVTATSHHSDDALTVHTSTGSYTGLYNPTYPSVREFRAIPYAQPPVGSRRWLPPHPLPASNQHHNATQFPPACSQYVYRGPSVFGTLVPDFLISNAPDQNSTAAAMAQHSAEDCLQLAIWTPANATATSNLPVLVFYSGGQFRTGGIRVPYQLPAEWVNRTQDHIVVTTNYRLNIMGFPNAAGLSDQNLGILDQRAALEWVHAHIRQFGGDPRAITLWGQSAGAMSVDYHTYAFPENLLARATISQSGTALKTTPSLDTTHSNFTFVAKNLGCDFPHHPHKELECMRQVPVEKIQNFIGRYGDANTVPTMTFAPVADEKVIFADYPARAAKGLIAKTPAIISNCANEAAPLYPFPTNNLTAGPWQEGVNAVTLRDWLCVSANTSMVRQRAGLKTYRYQFAGNFSNVSPLGWMGAYHSSDLTMNFGTFGLVRGDETTGEEVRTSETMQDYLLAFAKDPLHGLEGKGWVAFDAEAVGGGVIKRFGAQGVAEVDVAGDEVQGACWGEGAYDPFP</sequence>
<feature type="domain" description="Carboxylesterase type B" evidence="4">
    <location>
        <begin position="31"/>
        <end position="374"/>
    </location>
</feature>
<dbReference type="STRING" id="1450538.A0A2V5HNE1"/>
<dbReference type="InterPro" id="IPR002018">
    <property type="entry name" value="CarbesteraseB"/>
</dbReference>
<dbReference type="InterPro" id="IPR019826">
    <property type="entry name" value="Carboxylesterase_B_AS"/>
</dbReference>
<dbReference type="Proteomes" id="UP000249829">
    <property type="component" value="Unassembled WGS sequence"/>
</dbReference>
<protein>
    <recommendedName>
        <fullName evidence="3">Carboxylic ester hydrolase</fullName>
        <ecNumber evidence="3">3.1.1.-</ecNumber>
    </recommendedName>
</protein>
<evidence type="ECO:0000256" key="3">
    <source>
        <dbReference type="RuleBase" id="RU361235"/>
    </source>
</evidence>
<dbReference type="GO" id="GO:0016787">
    <property type="term" value="F:hydrolase activity"/>
    <property type="evidence" value="ECO:0007669"/>
    <property type="project" value="UniProtKB-KW"/>
</dbReference>
<evidence type="ECO:0000313" key="6">
    <source>
        <dbReference type="Proteomes" id="UP000249829"/>
    </source>
</evidence>
<dbReference type="EMBL" id="KZ825103">
    <property type="protein sequence ID" value="PYI24112.1"/>
    <property type="molecule type" value="Genomic_DNA"/>
</dbReference>
<feature type="chain" id="PRO_5015799404" description="Carboxylic ester hydrolase" evidence="3">
    <location>
        <begin position="23"/>
        <end position="529"/>
    </location>
</feature>
<dbReference type="EC" id="3.1.1.-" evidence="3"/>
<dbReference type="Pfam" id="PF00135">
    <property type="entry name" value="COesterase"/>
    <property type="match status" value="1"/>
</dbReference>
<dbReference type="OMA" id="MSNCANE"/>
<organism evidence="5 6">
    <name type="scientific">Aspergillus violaceofuscus (strain CBS 115571)</name>
    <dbReference type="NCBI Taxonomy" id="1450538"/>
    <lineage>
        <taxon>Eukaryota</taxon>
        <taxon>Fungi</taxon>
        <taxon>Dikarya</taxon>
        <taxon>Ascomycota</taxon>
        <taxon>Pezizomycotina</taxon>
        <taxon>Eurotiomycetes</taxon>
        <taxon>Eurotiomycetidae</taxon>
        <taxon>Eurotiales</taxon>
        <taxon>Aspergillaceae</taxon>
        <taxon>Aspergillus</taxon>
    </lineage>
</organism>
<evidence type="ECO:0000256" key="2">
    <source>
        <dbReference type="ARBA" id="ARBA00022801"/>
    </source>
</evidence>
<reference evidence="5 6" key="1">
    <citation type="submission" date="2018-02" db="EMBL/GenBank/DDBJ databases">
        <title>The genomes of Aspergillus section Nigri reveals drivers in fungal speciation.</title>
        <authorList>
            <consortium name="DOE Joint Genome Institute"/>
            <person name="Vesth T.C."/>
            <person name="Nybo J."/>
            <person name="Theobald S."/>
            <person name="Brandl J."/>
            <person name="Frisvad J.C."/>
            <person name="Nielsen K.F."/>
            <person name="Lyhne E.K."/>
            <person name="Kogle M.E."/>
            <person name="Kuo A."/>
            <person name="Riley R."/>
            <person name="Clum A."/>
            <person name="Nolan M."/>
            <person name="Lipzen A."/>
            <person name="Salamov A."/>
            <person name="Henrissat B."/>
            <person name="Wiebenga A."/>
            <person name="De vries R.P."/>
            <person name="Grigoriev I.V."/>
            <person name="Mortensen U.H."/>
            <person name="Andersen M.R."/>
            <person name="Baker S.E."/>
        </authorList>
    </citation>
    <scope>NUCLEOTIDE SEQUENCE [LARGE SCALE GENOMIC DNA]</scope>
    <source>
        <strain evidence="5 6">CBS 115571</strain>
    </source>
</reference>
<accession>A0A2V5HNE1</accession>
<evidence type="ECO:0000259" key="4">
    <source>
        <dbReference type="Pfam" id="PF00135"/>
    </source>
</evidence>
<dbReference type="AlphaFoldDB" id="A0A2V5HNE1"/>
<dbReference type="PANTHER" id="PTHR11559">
    <property type="entry name" value="CARBOXYLESTERASE"/>
    <property type="match status" value="1"/>
</dbReference>
<dbReference type="InterPro" id="IPR050309">
    <property type="entry name" value="Type-B_Carboxylest/Lipase"/>
</dbReference>
<comment type="similarity">
    <text evidence="1 3">Belongs to the type-B carboxylesterase/lipase family.</text>
</comment>
<evidence type="ECO:0000256" key="1">
    <source>
        <dbReference type="ARBA" id="ARBA00005964"/>
    </source>
</evidence>
<name>A0A2V5HNE1_ASPV1</name>
<dbReference type="PROSITE" id="PS00122">
    <property type="entry name" value="CARBOXYLESTERASE_B_1"/>
    <property type="match status" value="1"/>
</dbReference>
<keyword evidence="2 3" id="KW-0378">Hydrolase</keyword>